<feature type="domain" description="HTH tetR-type" evidence="5">
    <location>
        <begin position="6"/>
        <end position="66"/>
    </location>
</feature>
<dbReference type="Proteomes" id="UP000599109">
    <property type="component" value="Unassembled WGS sequence"/>
</dbReference>
<dbReference type="EMBL" id="JAEQNE010000001">
    <property type="protein sequence ID" value="MBL0390339.1"/>
    <property type="molecule type" value="Genomic_DNA"/>
</dbReference>
<reference evidence="6 7" key="1">
    <citation type="journal article" date="2017" name="Int. J. Syst. Evol. Microbiol.">
        <title>Ramlibacter monticola sp. nov., isolated from forest soil.</title>
        <authorList>
            <person name="Chaudhary D.K."/>
            <person name="Kim J."/>
        </authorList>
    </citation>
    <scope>NUCLEOTIDE SEQUENCE [LARGE SCALE GENOMIC DNA]</scope>
    <source>
        <strain evidence="6 7">KACC 19175</strain>
    </source>
</reference>
<gene>
    <name evidence="6" type="ORF">JJ685_04220</name>
</gene>
<dbReference type="PANTHER" id="PTHR47506">
    <property type="entry name" value="TRANSCRIPTIONAL REGULATORY PROTEIN"/>
    <property type="match status" value="1"/>
</dbReference>
<evidence type="ECO:0000313" key="7">
    <source>
        <dbReference type="Proteomes" id="UP000599109"/>
    </source>
</evidence>
<comment type="caution">
    <text evidence="6">The sequence shown here is derived from an EMBL/GenBank/DDBJ whole genome shotgun (WGS) entry which is preliminary data.</text>
</comment>
<dbReference type="InterPro" id="IPR001647">
    <property type="entry name" value="HTH_TetR"/>
</dbReference>
<evidence type="ECO:0000256" key="2">
    <source>
        <dbReference type="ARBA" id="ARBA00023125"/>
    </source>
</evidence>
<name>A0A936YVC7_9BURK</name>
<dbReference type="Gene3D" id="1.10.357.10">
    <property type="entry name" value="Tetracycline Repressor, domain 2"/>
    <property type="match status" value="1"/>
</dbReference>
<accession>A0A936YVC7</accession>
<evidence type="ECO:0000256" key="1">
    <source>
        <dbReference type="ARBA" id="ARBA00023015"/>
    </source>
</evidence>
<evidence type="ECO:0000256" key="3">
    <source>
        <dbReference type="ARBA" id="ARBA00023163"/>
    </source>
</evidence>
<evidence type="ECO:0000259" key="5">
    <source>
        <dbReference type="PROSITE" id="PS50977"/>
    </source>
</evidence>
<keyword evidence="7" id="KW-1185">Reference proteome</keyword>
<protein>
    <submittedName>
        <fullName evidence="6">TetR/AcrR family transcriptional regulator</fullName>
    </submittedName>
</protein>
<dbReference type="PANTHER" id="PTHR47506:SF6">
    <property type="entry name" value="HTH-TYPE TRANSCRIPTIONAL REPRESSOR NEMR"/>
    <property type="match status" value="1"/>
</dbReference>
<dbReference type="Pfam" id="PF00440">
    <property type="entry name" value="TetR_N"/>
    <property type="match status" value="1"/>
</dbReference>
<dbReference type="AlphaFoldDB" id="A0A936YVC7"/>
<feature type="DNA-binding region" description="H-T-H motif" evidence="4">
    <location>
        <begin position="29"/>
        <end position="48"/>
    </location>
</feature>
<dbReference type="PROSITE" id="PS50977">
    <property type="entry name" value="HTH_TETR_2"/>
    <property type="match status" value="1"/>
</dbReference>
<sequence length="210" mass="23124">MARPGRNIEQALLRSGRLLYPARGGAGLSVRALTEHAGVNVGMFHYHFRSKDDFLRELLQQYYEEMFGPLAERVHHEGPPLERLRQALLFLATFVRDHEAMLGRVFADASGGDAVAAEFLRANAPRHLRLLVALMNEAEAAGVLAPLPKLQRFVFTMGAVALPLVVVPHVARLRIAPALIGRQLKRQVTSDEAIAQRVELALAALQRGTG</sequence>
<dbReference type="InterPro" id="IPR009057">
    <property type="entry name" value="Homeodomain-like_sf"/>
</dbReference>
<proteinExistence type="predicted"/>
<organism evidence="6 7">
    <name type="scientific">Ramlibacter monticola</name>
    <dbReference type="NCBI Taxonomy" id="1926872"/>
    <lineage>
        <taxon>Bacteria</taxon>
        <taxon>Pseudomonadati</taxon>
        <taxon>Pseudomonadota</taxon>
        <taxon>Betaproteobacteria</taxon>
        <taxon>Burkholderiales</taxon>
        <taxon>Comamonadaceae</taxon>
        <taxon>Ramlibacter</taxon>
    </lineage>
</organism>
<dbReference type="GO" id="GO:0003677">
    <property type="term" value="F:DNA binding"/>
    <property type="evidence" value="ECO:0007669"/>
    <property type="project" value="UniProtKB-UniRule"/>
</dbReference>
<keyword evidence="3" id="KW-0804">Transcription</keyword>
<dbReference type="SUPFAM" id="SSF46689">
    <property type="entry name" value="Homeodomain-like"/>
    <property type="match status" value="1"/>
</dbReference>
<dbReference type="RefSeq" id="WP_201672944.1">
    <property type="nucleotide sequence ID" value="NZ_JAEQNE010000001.1"/>
</dbReference>
<evidence type="ECO:0000313" key="6">
    <source>
        <dbReference type="EMBL" id="MBL0390339.1"/>
    </source>
</evidence>
<keyword evidence="2 4" id="KW-0238">DNA-binding</keyword>
<evidence type="ECO:0000256" key="4">
    <source>
        <dbReference type="PROSITE-ProRule" id="PRU00335"/>
    </source>
</evidence>
<keyword evidence="1" id="KW-0805">Transcription regulation</keyword>